<dbReference type="InterPro" id="IPR003777">
    <property type="entry name" value="XdhC_CoxI"/>
</dbReference>
<dbReference type="Proteomes" id="UP000285310">
    <property type="component" value="Unassembled WGS sequence"/>
</dbReference>
<evidence type="ECO:0000313" key="3">
    <source>
        <dbReference type="EMBL" id="ROO26605.1"/>
    </source>
</evidence>
<reference evidence="3 4" key="1">
    <citation type="submission" date="2013-10" db="EMBL/GenBank/DDBJ databases">
        <title>Salinisphaera japonica YTM-1 Genome Sequencing.</title>
        <authorList>
            <person name="Lai Q."/>
            <person name="Li C."/>
            <person name="Shao Z."/>
        </authorList>
    </citation>
    <scope>NUCLEOTIDE SEQUENCE [LARGE SCALE GENOMIC DNA]</scope>
    <source>
        <strain evidence="3 4">YTM-1</strain>
    </source>
</reference>
<evidence type="ECO:0000259" key="1">
    <source>
        <dbReference type="Pfam" id="PF02625"/>
    </source>
</evidence>
<dbReference type="FunCoup" id="A0A423PLW1">
    <property type="interactions" value="68"/>
</dbReference>
<feature type="domain" description="XdhC Rossmann" evidence="2">
    <location>
        <begin position="177"/>
        <end position="318"/>
    </location>
</feature>
<dbReference type="OrthoDB" id="9815497at2"/>
<sequence length="328" mass="34719">MSDLNAPTRVDWPAWPVYGLLDDLLPTLTEWQTDYGRIALATLVDIVGSSPRPLGSEMAITPDGRVAGYVSGGCVEGAVAAEAADVITSGTPRLLDYGAGSPVLDVQLTCGGRIGILVRRIDDLAAHVAERQAARHARRDLWVDIDRETGAACLPAATTTPPPTNVFRQHYAPPVRVVLVGSDPVTLAVAQAAHQLGMEVGLIRPYGPSAPPPGLRLAFYDTRILSAALADLALDATSALYSLTHDIDDDEAVLKHGLASSAFRLGVLGSRRKADERRQRLAAQGYDETDLARIDMPAGLDIGAINPREIALSITAAIIAARPRAHPA</sequence>
<dbReference type="Pfam" id="PF02625">
    <property type="entry name" value="XdhC_CoxI"/>
    <property type="match status" value="1"/>
</dbReference>
<protein>
    <submittedName>
        <fullName evidence="3">Xanthine dehydrogenase</fullName>
    </submittedName>
</protein>
<proteinExistence type="predicted"/>
<organism evidence="3 4">
    <name type="scientific">Salinisphaera japonica YTM-1</name>
    <dbReference type="NCBI Taxonomy" id="1209778"/>
    <lineage>
        <taxon>Bacteria</taxon>
        <taxon>Pseudomonadati</taxon>
        <taxon>Pseudomonadota</taxon>
        <taxon>Gammaproteobacteria</taxon>
        <taxon>Salinisphaerales</taxon>
        <taxon>Salinisphaeraceae</taxon>
        <taxon>Salinisphaera</taxon>
    </lineage>
</organism>
<dbReference type="PANTHER" id="PTHR30388:SF4">
    <property type="entry name" value="MOLYBDENUM COFACTOR INSERTION CHAPERONE PAOD"/>
    <property type="match status" value="1"/>
</dbReference>
<accession>A0A423PLW1</accession>
<dbReference type="RefSeq" id="WP_123658694.1">
    <property type="nucleotide sequence ID" value="NZ_AYKG01000034.1"/>
</dbReference>
<dbReference type="Gene3D" id="3.40.50.720">
    <property type="entry name" value="NAD(P)-binding Rossmann-like Domain"/>
    <property type="match status" value="1"/>
</dbReference>
<feature type="domain" description="XdhC- CoxI" evidence="1">
    <location>
        <begin position="35"/>
        <end position="98"/>
    </location>
</feature>
<dbReference type="InParanoid" id="A0A423PLW1"/>
<evidence type="ECO:0000313" key="4">
    <source>
        <dbReference type="Proteomes" id="UP000285310"/>
    </source>
</evidence>
<dbReference type="Pfam" id="PF13478">
    <property type="entry name" value="XdhC_C"/>
    <property type="match status" value="1"/>
</dbReference>
<dbReference type="InterPro" id="IPR052698">
    <property type="entry name" value="MoCofactor_Util/Proc"/>
</dbReference>
<comment type="caution">
    <text evidence="3">The sequence shown here is derived from an EMBL/GenBank/DDBJ whole genome shotgun (WGS) entry which is preliminary data.</text>
</comment>
<dbReference type="AlphaFoldDB" id="A0A423PLW1"/>
<evidence type="ECO:0000259" key="2">
    <source>
        <dbReference type="Pfam" id="PF13478"/>
    </source>
</evidence>
<gene>
    <name evidence="3" type="ORF">SAJA_11080</name>
</gene>
<keyword evidence="4" id="KW-1185">Reference proteome</keyword>
<name>A0A423PLW1_9GAMM</name>
<dbReference type="EMBL" id="AYKG01000034">
    <property type="protein sequence ID" value="ROO26605.1"/>
    <property type="molecule type" value="Genomic_DNA"/>
</dbReference>
<dbReference type="InterPro" id="IPR027051">
    <property type="entry name" value="XdhC_Rossmann_dom"/>
</dbReference>
<dbReference type="PANTHER" id="PTHR30388">
    <property type="entry name" value="ALDEHYDE OXIDOREDUCTASE MOLYBDENUM COFACTOR ASSEMBLY PROTEIN"/>
    <property type="match status" value="1"/>
</dbReference>